<proteinExistence type="predicted"/>
<reference evidence="2 3" key="1">
    <citation type="submission" date="2019-03" db="EMBL/GenBank/DDBJ databases">
        <title>First draft genome of Liparis tanakae, snailfish: a comprehensive survey of snailfish specific genes.</title>
        <authorList>
            <person name="Kim W."/>
            <person name="Song I."/>
            <person name="Jeong J.-H."/>
            <person name="Kim D."/>
            <person name="Kim S."/>
            <person name="Ryu S."/>
            <person name="Song J.Y."/>
            <person name="Lee S.K."/>
        </authorList>
    </citation>
    <scope>NUCLEOTIDE SEQUENCE [LARGE SCALE GENOMIC DNA]</scope>
    <source>
        <tissue evidence="2">Muscle</tissue>
    </source>
</reference>
<comment type="caution">
    <text evidence="2">The sequence shown here is derived from an EMBL/GenBank/DDBJ whole genome shotgun (WGS) entry which is preliminary data.</text>
</comment>
<feature type="region of interest" description="Disordered" evidence="1">
    <location>
        <begin position="32"/>
        <end position="86"/>
    </location>
</feature>
<organism evidence="2 3">
    <name type="scientific">Liparis tanakae</name>
    <name type="common">Tanaka's snailfish</name>
    <dbReference type="NCBI Taxonomy" id="230148"/>
    <lineage>
        <taxon>Eukaryota</taxon>
        <taxon>Metazoa</taxon>
        <taxon>Chordata</taxon>
        <taxon>Craniata</taxon>
        <taxon>Vertebrata</taxon>
        <taxon>Euteleostomi</taxon>
        <taxon>Actinopterygii</taxon>
        <taxon>Neopterygii</taxon>
        <taxon>Teleostei</taxon>
        <taxon>Neoteleostei</taxon>
        <taxon>Acanthomorphata</taxon>
        <taxon>Eupercaria</taxon>
        <taxon>Perciformes</taxon>
        <taxon>Cottioidei</taxon>
        <taxon>Cottales</taxon>
        <taxon>Liparidae</taxon>
        <taxon>Liparis</taxon>
    </lineage>
</organism>
<evidence type="ECO:0000313" key="2">
    <source>
        <dbReference type="EMBL" id="TNN71046.1"/>
    </source>
</evidence>
<feature type="compositionally biased region" description="Polar residues" evidence="1">
    <location>
        <begin position="46"/>
        <end position="59"/>
    </location>
</feature>
<accession>A0A4Z2HZ28</accession>
<keyword evidence="3" id="KW-1185">Reference proteome</keyword>
<dbReference type="AlphaFoldDB" id="A0A4Z2HZ28"/>
<dbReference type="EMBL" id="SRLO01000155">
    <property type="protein sequence ID" value="TNN71046.1"/>
    <property type="molecule type" value="Genomic_DNA"/>
</dbReference>
<gene>
    <name evidence="2" type="ORF">EYF80_018707</name>
</gene>
<protein>
    <submittedName>
        <fullName evidence="2">Uncharacterized protein</fullName>
    </submittedName>
</protein>
<sequence length="219" mass="23697">MQFFFRRNSDLQPLGDGFQFGVHVVPSLSAVPRQGQKPSLHDALKQPSQRSVPPGQTVQLDEPRPGLAPQPLDIGEVGGARGTDSLLGQSQPGVQLGVFVHKLVPEEPPPLQAGRKEEVSSITTCIQSDCTWVPEGTLINRLSGLGFEKGGSLKSSGVLLAFIMFTPTAARRLLAFLPIQRHWIGGGTMRRLRRIRETLHTPHFLSTSLRGGAGITMAL</sequence>
<name>A0A4Z2HZ28_9TELE</name>
<dbReference type="Proteomes" id="UP000314294">
    <property type="component" value="Unassembled WGS sequence"/>
</dbReference>
<evidence type="ECO:0000313" key="3">
    <source>
        <dbReference type="Proteomes" id="UP000314294"/>
    </source>
</evidence>
<evidence type="ECO:0000256" key="1">
    <source>
        <dbReference type="SAM" id="MobiDB-lite"/>
    </source>
</evidence>